<name>A0ABX2G3R1_9BURK</name>
<dbReference type="Pfam" id="PF12833">
    <property type="entry name" value="HTH_18"/>
    <property type="match status" value="1"/>
</dbReference>
<organism evidence="2 3">
    <name type="scientific">Sphaerotilus uruguayifluvii</name>
    <dbReference type="NCBI Taxonomy" id="2735897"/>
    <lineage>
        <taxon>Bacteria</taxon>
        <taxon>Pseudomonadati</taxon>
        <taxon>Pseudomonadota</taxon>
        <taxon>Betaproteobacteria</taxon>
        <taxon>Burkholderiales</taxon>
        <taxon>Sphaerotilaceae</taxon>
        <taxon>Sphaerotilus</taxon>
    </lineage>
</organism>
<dbReference type="InterPro" id="IPR018060">
    <property type="entry name" value="HTH_AraC"/>
</dbReference>
<proteinExistence type="predicted"/>
<dbReference type="Proteomes" id="UP001516061">
    <property type="component" value="Unassembled WGS sequence"/>
</dbReference>
<accession>A0ABX2G3R1</accession>
<dbReference type="PANTHER" id="PTHR43130:SF3">
    <property type="entry name" value="HTH-TYPE TRANSCRIPTIONAL REGULATOR RV1931C"/>
    <property type="match status" value="1"/>
</dbReference>
<protein>
    <submittedName>
        <fullName evidence="2">Transcriptional regulator GlxA family with amidase domain</fullName>
    </submittedName>
</protein>
<dbReference type="InterPro" id="IPR002818">
    <property type="entry name" value="DJ-1/PfpI"/>
</dbReference>
<dbReference type="PANTHER" id="PTHR43130">
    <property type="entry name" value="ARAC-FAMILY TRANSCRIPTIONAL REGULATOR"/>
    <property type="match status" value="1"/>
</dbReference>
<dbReference type="SMART" id="SM00342">
    <property type="entry name" value="HTH_ARAC"/>
    <property type="match status" value="1"/>
</dbReference>
<dbReference type="EMBL" id="JABSNM010000011">
    <property type="protein sequence ID" value="NRT56955.1"/>
    <property type="molecule type" value="Genomic_DNA"/>
</dbReference>
<evidence type="ECO:0000313" key="3">
    <source>
        <dbReference type="Proteomes" id="UP001516061"/>
    </source>
</evidence>
<dbReference type="InterPro" id="IPR029062">
    <property type="entry name" value="Class_I_gatase-like"/>
</dbReference>
<dbReference type="Pfam" id="PF01965">
    <property type="entry name" value="DJ-1_PfpI"/>
    <property type="match status" value="1"/>
</dbReference>
<sequence>MIDVVFLVLPDTLLLDLAGPAEAFRLANQALRRRGRAPAFRMRHIGPQPQTASSVGLTVSGLEPLPAGFDPAQPTWLVLLGRPGEVDEVVGATPDWLAARDWLGRAVAPRLAPPGAPAGALRLLTVCSGALLAADAGLLAGRQATTHHELLDGLRRLAPAAKVQANRVFVDDGAVLTSAGITAGIDLALHLVRRHCGEDIAATVAQVMVVFARRGPQASQDSGLLAHRDHLHPALHRLQDAVAAAPAEAWDAARMAAVAHVTPRHLARLFREHTSLSARGWLEQVRATLAAQALRQGRDEREAVALAGFSSPRQMRQALARQRA</sequence>
<dbReference type="InterPro" id="IPR052158">
    <property type="entry name" value="INH-QAR"/>
</dbReference>
<feature type="domain" description="HTH araC/xylS-type" evidence="1">
    <location>
        <begin position="236"/>
        <end position="324"/>
    </location>
</feature>
<keyword evidence="3" id="KW-1185">Reference proteome</keyword>
<gene>
    <name evidence="2" type="ORF">HNQ01_002704</name>
</gene>
<dbReference type="RefSeq" id="WP_173805963.1">
    <property type="nucleotide sequence ID" value="NZ_JABSNM010000011.1"/>
</dbReference>
<evidence type="ECO:0000313" key="2">
    <source>
        <dbReference type="EMBL" id="NRT56955.1"/>
    </source>
</evidence>
<dbReference type="Gene3D" id="3.40.50.880">
    <property type="match status" value="1"/>
</dbReference>
<evidence type="ECO:0000259" key="1">
    <source>
        <dbReference type="PROSITE" id="PS01124"/>
    </source>
</evidence>
<comment type="caution">
    <text evidence="2">The sequence shown here is derived from an EMBL/GenBank/DDBJ whole genome shotgun (WGS) entry which is preliminary data.</text>
</comment>
<reference evidence="2 3" key="1">
    <citation type="submission" date="2020-05" db="EMBL/GenBank/DDBJ databases">
        <title>Genomic Encyclopedia of Type Strains, Phase IV (KMG-V): Genome sequencing to study the core and pangenomes of soil and plant-associated prokaryotes.</title>
        <authorList>
            <person name="Whitman W."/>
        </authorList>
    </citation>
    <scope>NUCLEOTIDE SEQUENCE [LARGE SCALE GENOMIC DNA]</scope>
    <source>
        <strain evidence="2 3">C29</strain>
    </source>
</reference>
<dbReference type="PROSITE" id="PS01124">
    <property type="entry name" value="HTH_ARAC_FAMILY_2"/>
    <property type="match status" value="1"/>
</dbReference>
<dbReference type="SUPFAM" id="SSF52317">
    <property type="entry name" value="Class I glutamine amidotransferase-like"/>
    <property type="match status" value="1"/>
</dbReference>
<dbReference type="Gene3D" id="1.10.10.60">
    <property type="entry name" value="Homeodomain-like"/>
    <property type="match status" value="1"/>
</dbReference>